<protein>
    <submittedName>
        <fullName evidence="1">Uncharacterized protein</fullName>
    </submittedName>
</protein>
<dbReference type="EMBL" id="FOLO01000038">
    <property type="protein sequence ID" value="SFD16485.1"/>
    <property type="molecule type" value="Genomic_DNA"/>
</dbReference>
<name>A0A1I1Q388_9GAMM</name>
<organism evidence="1 2">
    <name type="scientific">Pseudoalteromonas denitrificans DSM 6059</name>
    <dbReference type="NCBI Taxonomy" id="1123010"/>
    <lineage>
        <taxon>Bacteria</taxon>
        <taxon>Pseudomonadati</taxon>
        <taxon>Pseudomonadota</taxon>
        <taxon>Gammaproteobacteria</taxon>
        <taxon>Alteromonadales</taxon>
        <taxon>Pseudoalteromonadaceae</taxon>
        <taxon>Pseudoalteromonas</taxon>
    </lineage>
</organism>
<proteinExistence type="predicted"/>
<dbReference type="RefSeq" id="WP_091988068.1">
    <property type="nucleotide sequence ID" value="NZ_FOLO01000038.1"/>
</dbReference>
<dbReference type="OrthoDB" id="6285097at2"/>
<keyword evidence="2" id="KW-1185">Reference proteome</keyword>
<dbReference type="AlphaFoldDB" id="A0A1I1Q388"/>
<evidence type="ECO:0000313" key="1">
    <source>
        <dbReference type="EMBL" id="SFD16485.1"/>
    </source>
</evidence>
<dbReference type="Proteomes" id="UP000198862">
    <property type="component" value="Unassembled WGS sequence"/>
</dbReference>
<gene>
    <name evidence="1" type="ORF">SAMN02745724_03715</name>
</gene>
<accession>A0A1I1Q388</accession>
<evidence type="ECO:0000313" key="2">
    <source>
        <dbReference type="Proteomes" id="UP000198862"/>
    </source>
</evidence>
<dbReference type="STRING" id="1123010.SAMN02745724_03715"/>
<sequence length="321" mass="35678">MANTTDLLAQAVGEIGELNTTYEQEVTKWQSERSAMQAQVTSVLNEKSQELTELGNLVLNNRIVGGNLLSDPWLLDVTATQVEGESVLVPNTPYFKPRINTKMQVVSQNTYAFGTRYAHTSVKESQLANPDSFTDDPWQATPDKPIFAHLHHKQIMAHGGLHAPEWSKLKKQGHVLKIEVPASDLRDKQNQDHPGHNGVSVNTGIYNATAGGLFLFRAWVYVKKGVLCFGDHAGYKGITRSQKWHANEFTPENANHPYKFVEFLVKSYRYNGNSLSSLNFASGDNNEALECYFACPQLFALDHTDDNKKPMSGATFGGTYA</sequence>
<reference evidence="1 2" key="1">
    <citation type="submission" date="2016-10" db="EMBL/GenBank/DDBJ databases">
        <authorList>
            <person name="de Groot N.N."/>
        </authorList>
    </citation>
    <scope>NUCLEOTIDE SEQUENCE [LARGE SCALE GENOMIC DNA]</scope>
    <source>
        <strain evidence="1 2">DSM 6059</strain>
    </source>
</reference>